<keyword evidence="1" id="KW-0949">S-adenosyl-L-methionine</keyword>
<organism evidence="4 5">
    <name type="scientific">Cymbomonas tetramitiformis</name>
    <dbReference type="NCBI Taxonomy" id="36881"/>
    <lineage>
        <taxon>Eukaryota</taxon>
        <taxon>Viridiplantae</taxon>
        <taxon>Chlorophyta</taxon>
        <taxon>Pyramimonadophyceae</taxon>
        <taxon>Pyramimonadales</taxon>
        <taxon>Pyramimonadaceae</taxon>
        <taxon>Cymbomonas</taxon>
    </lineage>
</organism>
<dbReference type="SUPFAM" id="SSF53335">
    <property type="entry name" value="S-adenosyl-L-methionine-dependent methyltransferases"/>
    <property type="match status" value="1"/>
</dbReference>
<dbReference type="GO" id="GO:0003723">
    <property type="term" value="F:RNA binding"/>
    <property type="evidence" value="ECO:0007669"/>
    <property type="project" value="UniProtKB-UniRule"/>
</dbReference>
<dbReference type="InterPro" id="IPR057285">
    <property type="entry name" value="Pre-PUA_NSUN2"/>
</dbReference>
<evidence type="ECO:0000313" key="5">
    <source>
        <dbReference type="Proteomes" id="UP001190700"/>
    </source>
</evidence>
<feature type="active site" description="Nucleophile" evidence="1">
    <location>
        <position position="6"/>
    </location>
</feature>
<evidence type="ECO:0000256" key="1">
    <source>
        <dbReference type="PROSITE-ProRule" id="PRU01023"/>
    </source>
</evidence>
<dbReference type="PANTHER" id="PTHR22808:SF1">
    <property type="entry name" value="RNA CYTOSINE-C(5)-METHYLTRANSFERASE NSUN2-RELATED"/>
    <property type="match status" value="1"/>
</dbReference>
<name>A0AAE0FK16_9CHLO</name>
<dbReference type="InterPro" id="IPR029063">
    <property type="entry name" value="SAM-dependent_MTases_sf"/>
</dbReference>
<dbReference type="GO" id="GO:0001510">
    <property type="term" value="P:RNA methylation"/>
    <property type="evidence" value="ECO:0007669"/>
    <property type="project" value="InterPro"/>
</dbReference>
<evidence type="ECO:0000313" key="4">
    <source>
        <dbReference type="EMBL" id="KAK3260998.1"/>
    </source>
</evidence>
<reference evidence="4 5" key="1">
    <citation type="journal article" date="2015" name="Genome Biol. Evol.">
        <title>Comparative Genomics of a Bacterivorous Green Alga Reveals Evolutionary Causalities and Consequences of Phago-Mixotrophic Mode of Nutrition.</title>
        <authorList>
            <person name="Burns J.A."/>
            <person name="Paasch A."/>
            <person name="Narechania A."/>
            <person name="Kim E."/>
        </authorList>
    </citation>
    <scope>NUCLEOTIDE SEQUENCE [LARGE SCALE GENOMIC DNA]</scope>
    <source>
        <strain evidence="4 5">PLY_AMNH</strain>
    </source>
</reference>
<dbReference type="EMBL" id="LGRX02017247">
    <property type="protein sequence ID" value="KAK3260998.1"/>
    <property type="molecule type" value="Genomic_DNA"/>
</dbReference>
<evidence type="ECO:0000259" key="3">
    <source>
        <dbReference type="PROSITE" id="PS51686"/>
    </source>
</evidence>
<feature type="region of interest" description="Disordered" evidence="2">
    <location>
        <begin position="154"/>
        <end position="180"/>
    </location>
</feature>
<comment type="caution">
    <text evidence="1">Lacks conserved residue(s) required for the propagation of feature annotation.</text>
</comment>
<comment type="similarity">
    <text evidence="1">Belongs to the class I-like SAM-binding methyltransferase superfamily. RsmB/NOP family.</text>
</comment>
<sequence>MTYSTCSMNPVENEAVVAEALRRCGASVELVDTSALLPTVARRPGVARWWVEDVDFPGKYYDFAEEVAEHRRWRMPPHVFHNGRVNEDGAHDLRRCWRLFPHLQNTGGFFIAVMRKKDSLPAAALQDLPVAPDVFGAEKRLAMKQGYLEEATKQLAQGQEEDGDAGELEAGAEHEAEEEHIEEDDVFIPLLMSERGQEVWATLSEFYGIDSTFPTAQLLVRCKSCTNINYVSRDVADVLTSIENVAGTCGKSKDKLMTTTVVSAGIRLFVGCSSSSGTAGLHTRIAGLSGKILAILQERRLACLSRPPCEHRVKPGIVTIYHHELRSCMRLLGARVKECRTREGASGERGPRARRHLRMNLILVLQWDRAGAGGWLCMSNDCGAACGTLQRSHLVRVPSGRCESVLPRSQAVRVPSGRYESILAHPSAWHASANARVAVVGVTSQAPRRLSRVRSAENAFRRKLVVVGAAEALPTSLLSVPR</sequence>
<gene>
    <name evidence="4" type="ORF">CYMTET_30079</name>
</gene>
<dbReference type="InterPro" id="IPR001678">
    <property type="entry name" value="MeTrfase_RsmB-F_NOP2_dom"/>
</dbReference>
<proteinExistence type="inferred from homology"/>
<keyword evidence="5" id="KW-1185">Reference proteome</keyword>
<dbReference type="PROSITE" id="PS51686">
    <property type="entry name" value="SAM_MT_RSMB_NOP"/>
    <property type="match status" value="1"/>
</dbReference>
<keyword evidence="1" id="KW-0808">Transferase</keyword>
<dbReference type="AlphaFoldDB" id="A0AAE0FK16"/>
<feature type="domain" description="SAM-dependent MTase RsmB/NOP-type" evidence="3">
    <location>
        <begin position="1"/>
        <end position="117"/>
    </location>
</feature>
<protein>
    <recommendedName>
        <fullName evidence="3">SAM-dependent MTase RsmB/NOP-type domain-containing protein</fullName>
    </recommendedName>
</protein>
<comment type="caution">
    <text evidence="4">The sequence shown here is derived from an EMBL/GenBank/DDBJ whole genome shotgun (WGS) entry which is preliminary data.</text>
</comment>
<keyword evidence="1" id="KW-0489">Methyltransferase</keyword>
<evidence type="ECO:0000256" key="2">
    <source>
        <dbReference type="SAM" id="MobiDB-lite"/>
    </source>
</evidence>
<dbReference type="Proteomes" id="UP001190700">
    <property type="component" value="Unassembled WGS sequence"/>
</dbReference>
<accession>A0AAE0FK16</accession>
<dbReference type="InterPro" id="IPR023267">
    <property type="entry name" value="RCMT"/>
</dbReference>
<keyword evidence="1" id="KW-0694">RNA-binding</keyword>
<dbReference type="Pfam" id="PF25376">
    <property type="entry name" value="Pre-PUA_NSUN2"/>
    <property type="match status" value="1"/>
</dbReference>
<dbReference type="PANTHER" id="PTHR22808">
    <property type="entry name" value="NCL1 YEAST -RELATED NOL1/NOP2/FMU SUN DOMAIN-CONTAINING"/>
    <property type="match status" value="1"/>
</dbReference>
<dbReference type="GO" id="GO:0008173">
    <property type="term" value="F:RNA methyltransferase activity"/>
    <property type="evidence" value="ECO:0007669"/>
    <property type="project" value="InterPro"/>
</dbReference>
<dbReference type="Gene3D" id="3.40.50.150">
    <property type="entry name" value="Vaccinia Virus protein VP39"/>
    <property type="match status" value="1"/>
</dbReference>